<dbReference type="Pfam" id="PF06299">
    <property type="entry name" value="DUF1045"/>
    <property type="match status" value="1"/>
</dbReference>
<sequence>MTRYAVYALPGALGDADAPEALRLRAAAEEWYAREEFRDLTAGARRYGFHATLKAPFRLADGTTEAGLRSAADAFAAERAPVTIAAPRVEALGSFRALRPGGDESAIDALAADAVRAFDGFRAAPSPAETARRRPDRMTPRQRELFERWGYPYVLDEFRFHLTLTDPVPVDRAARVDAALADEFAGVAGADVPLLSVALFVEPEPGAPFEVHSVHPFPRPQESRR</sequence>
<accession>A0ABP7B5Y1</accession>
<gene>
    <name evidence="1" type="ORF">GCM10022202_05810</name>
</gene>
<reference evidence="2" key="1">
    <citation type="journal article" date="2019" name="Int. J. Syst. Evol. Microbiol.">
        <title>The Global Catalogue of Microorganisms (GCM) 10K type strain sequencing project: providing services to taxonomists for standard genome sequencing and annotation.</title>
        <authorList>
            <consortium name="The Broad Institute Genomics Platform"/>
            <consortium name="The Broad Institute Genome Sequencing Center for Infectious Disease"/>
            <person name="Wu L."/>
            <person name="Ma J."/>
        </authorList>
    </citation>
    <scope>NUCLEOTIDE SEQUENCE [LARGE SCALE GENOMIC DNA]</scope>
    <source>
        <strain evidence="2">JCM 16546</strain>
    </source>
</reference>
<dbReference type="InterPro" id="IPR009389">
    <property type="entry name" value="DUF1045"/>
</dbReference>
<proteinExistence type="predicted"/>
<dbReference type="EMBL" id="BAAAYV010000002">
    <property type="protein sequence ID" value="GAA3648998.1"/>
    <property type="molecule type" value="Genomic_DNA"/>
</dbReference>
<comment type="caution">
    <text evidence="1">The sequence shown here is derived from an EMBL/GenBank/DDBJ whole genome shotgun (WGS) entry which is preliminary data.</text>
</comment>
<keyword evidence="2" id="KW-1185">Reference proteome</keyword>
<dbReference type="RefSeq" id="WP_221856336.1">
    <property type="nucleotide sequence ID" value="NZ_BAAAYV010000002.1"/>
</dbReference>
<dbReference type="Proteomes" id="UP001410795">
    <property type="component" value="Unassembled WGS sequence"/>
</dbReference>
<evidence type="ECO:0000313" key="1">
    <source>
        <dbReference type="EMBL" id="GAA3648998.1"/>
    </source>
</evidence>
<name>A0ABP7B5Y1_9MICO</name>
<evidence type="ECO:0000313" key="2">
    <source>
        <dbReference type="Proteomes" id="UP001410795"/>
    </source>
</evidence>
<protein>
    <submittedName>
        <fullName evidence="1">DUF1045 domain-containing protein</fullName>
    </submittedName>
</protein>
<organism evidence="1 2">
    <name type="scientific">Microbacterium marinilacus</name>
    <dbReference type="NCBI Taxonomy" id="415209"/>
    <lineage>
        <taxon>Bacteria</taxon>
        <taxon>Bacillati</taxon>
        <taxon>Actinomycetota</taxon>
        <taxon>Actinomycetes</taxon>
        <taxon>Micrococcales</taxon>
        <taxon>Microbacteriaceae</taxon>
        <taxon>Microbacterium</taxon>
    </lineage>
</organism>
<dbReference type="PIRSF" id="PIRSF033328">
    <property type="entry name" value="Phest_Mll4975"/>
    <property type="match status" value="1"/>
</dbReference>